<reference evidence="1" key="1">
    <citation type="submission" date="2018-05" db="EMBL/GenBank/DDBJ databases">
        <authorList>
            <person name="Lanie J.A."/>
            <person name="Ng W.-L."/>
            <person name="Kazmierczak K.M."/>
            <person name="Andrzejewski T.M."/>
            <person name="Davidsen T.M."/>
            <person name="Wayne K.J."/>
            <person name="Tettelin H."/>
            <person name="Glass J.I."/>
            <person name="Rusch D."/>
            <person name="Podicherti R."/>
            <person name="Tsui H.-C.T."/>
            <person name="Winkler M.E."/>
        </authorList>
    </citation>
    <scope>NUCLEOTIDE SEQUENCE</scope>
</reference>
<protein>
    <submittedName>
        <fullName evidence="1">Uncharacterized protein</fullName>
    </submittedName>
</protein>
<sequence length="80" mass="9542">MEGWYKNMEECKKELLLQKPDGRYEVMNEFIIDGEFKWDWLVAGCKSDTTGEEFQLWPTYPKGKPKELEGIEFDVFELQV</sequence>
<name>A0A381SBR6_9ZZZZ</name>
<accession>A0A381SBR6</accession>
<proteinExistence type="predicted"/>
<dbReference type="EMBL" id="UINC01002618">
    <property type="protein sequence ID" value="SUZ98583.1"/>
    <property type="molecule type" value="Genomic_DNA"/>
</dbReference>
<dbReference type="AlphaFoldDB" id="A0A381SBR6"/>
<evidence type="ECO:0000313" key="1">
    <source>
        <dbReference type="EMBL" id="SUZ98583.1"/>
    </source>
</evidence>
<gene>
    <name evidence="1" type="ORF">METZ01_LOCUS51437</name>
</gene>
<organism evidence="1">
    <name type="scientific">marine metagenome</name>
    <dbReference type="NCBI Taxonomy" id="408172"/>
    <lineage>
        <taxon>unclassified sequences</taxon>
        <taxon>metagenomes</taxon>
        <taxon>ecological metagenomes</taxon>
    </lineage>
</organism>